<evidence type="ECO:0000313" key="6">
    <source>
        <dbReference type="EMBL" id="KAF6803895.1"/>
    </source>
</evidence>
<dbReference type="GO" id="GO:0005524">
    <property type="term" value="F:ATP binding"/>
    <property type="evidence" value="ECO:0007669"/>
    <property type="project" value="UniProtKB-KW"/>
</dbReference>
<dbReference type="InterPro" id="IPR027417">
    <property type="entry name" value="P-loop_NTPase"/>
</dbReference>
<dbReference type="EMBL" id="WIGN01000224">
    <property type="protein sequence ID" value="KAF6803895.1"/>
    <property type="molecule type" value="Genomic_DNA"/>
</dbReference>
<dbReference type="SMART" id="SM00382">
    <property type="entry name" value="AAA"/>
    <property type="match status" value="2"/>
</dbReference>
<name>A0A8H6J0J1_9PEZI</name>
<evidence type="ECO:0000313" key="7">
    <source>
        <dbReference type="Proteomes" id="UP000652219"/>
    </source>
</evidence>
<feature type="compositionally biased region" description="Low complexity" evidence="4">
    <location>
        <begin position="1"/>
        <end position="12"/>
    </location>
</feature>
<evidence type="ECO:0000256" key="1">
    <source>
        <dbReference type="ARBA" id="ARBA00010378"/>
    </source>
</evidence>
<dbReference type="Gene3D" id="3.40.50.300">
    <property type="entry name" value="P-loop containing nucleotide triphosphate hydrolases"/>
    <property type="match status" value="2"/>
</dbReference>
<dbReference type="InterPro" id="IPR050773">
    <property type="entry name" value="CbxX/CfxQ_RuBisCO_ESX"/>
</dbReference>
<evidence type="ECO:0000259" key="5">
    <source>
        <dbReference type="SMART" id="SM00382"/>
    </source>
</evidence>
<dbReference type="InterPro" id="IPR003593">
    <property type="entry name" value="AAA+_ATPase"/>
</dbReference>
<feature type="region of interest" description="Disordered" evidence="4">
    <location>
        <begin position="95"/>
        <end position="126"/>
    </location>
</feature>
<dbReference type="FunFam" id="3.40.50.300:FF:000216">
    <property type="entry name" value="Type VII secretion ATPase EccA"/>
    <property type="match status" value="1"/>
</dbReference>
<evidence type="ECO:0000256" key="4">
    <source>
        <dbReference type="SAM" id="MobiDB-lite"/>
    </source>
</evidence>
<dbReference type="Proteomes" id="UP000652219">
    <property type="component" value="Unassembled WGS sequence"/>
</dbReference>
<keyword evidence="3" id="KW-0067">ATP-binding</keyword>
<proteinExistence type="inferred from homology"/>
<dbReference type="PRINTS" id="PR00819">
    <property type="entry name" value="CBXCFQXSUPER"/>
</dbReference>
<dbReference type="InterPro" id="IPR000641">
    <property type="entry name" value="CbxX/CfxQ"/>
</dbReference>
<feature type="region of interest" description="Disordered" evidence="4">
    <location>
        <begin position="952"/>
        <end position="972"/>
    </location>
</feature>
<reference evidence="6 7" key="1">
    <citation type="journal article" date="2020" name="Phytopathology">
        <title>Genome Sequence Resources of Colletotrichum truncatum, C. plurivorum, C. musicola, and C. sojae: Four Species Pathogenic to Soybean (Glycine max).</title>
        <authorList>
            <person name="Rogerio F."/>
            <person name="Boufleur T.R."/>
            <person name="Ciampi-Guillardi M."/>
            <person name="Sukno S.A."/>
            <person name="Thon M.R."/>
            <person name="Massola Junior N.S."/>
            <person name="Baroncelli R."/>
        </authorList>
    </citation>
    <scope>NUCLEOTIDE SEQUENCE [LARGE SCALE GENOMIC DNA]</scope>
    <source>
        <strain evidence="6 7">LFN0009</strain>
    </source>
</reference>
<dbReference type="AlphaFoldDB" id="A0A8H6J0J1"/>
<accession>A0A8H6J0J1</accession>
<feature type="compositionally biased region" description="Basic and acidic residues" evidence="4">
    <location>
        <begin position="114"/>
        <end position="123"/>
    </location>
</feature>
<feature type="region of interest" description="Disordered" evidence="4">
    <location>
        <begin position="64"/>
        <end position="83"/>
    </location>
</feature>
<dbReference type="Pfam" id="PF00004">
    <property type="entry name" value="AAA"/>
    <property type="match status" value="2"/>
</dbReference>
<dbReference type="PANTHER" id="PTHR43392:SF2">
    <property type="entry name" value="AAA-TYPE ATPASE FAMILY PROTEIN _ ANKYRIN REPEAT FAMILY PROTEIN"/>
    <property type="match status" value="1"/>
</dbReference>
<evidence type="ECO:0000256" key="3">
    <source>
        <dbReference type="ARBA" id="ARBA00022840"/>
    </source>
</evidence>
<evidence type="ECO:0000256" key="2">
    <source>
        <dbReference type="ARBA" id="ARBA00022741"/>
    </source>
</evidence>
<comment type="similarity">
    <text evidence="1">Belongs to the CbxX/CfxQ family.</text>
</comment>
<dbReference type="InterPro" id="IPR003959">
    <property type="entry name" value="ATPase_AAA_core"/>
</dbReference>
<keyword evidence="2" id="KW-0547">Nucleotide-binding</keyword>
<feature type="region of interest" description="Disordered" evidence="4">
    <location>
        <begin position="1"/>
        <end position="59"/>
    </location>
</feature>
<protein>
    <submittedName>
        <fullName evidence="6">Stage V sporulation protein K</fullName>
    </submittedName>
</protein>
<dbReference type="PANTHER" id="PTHR43392">
    <property type="entry name" value="AAA-TYPE ATPASE FAMILY PROTEIN / ANKYRIN REPEAT FAMILY PROTEIN"/>
    <property type="match status" value="1"/>
</dbReference>
<gene>
    <name evidence="6" type="ORF">CSOJ01_10567</name>
</gene>
<feature type="domain" description="AAA+ ATPase" evidence="5">
    <location>
        <begin position="733"/>
        <end position="870"/>
    </location>
</feature>
<comment type="caution">
    <text evidence="6">The sequence shown here is derived from an EMBL/GenBank/DDBJ whole genome shotgun (WGS) entry which is preliminary data.</text>
</comment>
<feature type="domain" description="AAA+ ATPase" evidence="5">
    <location>
        <begin position="469"/>
        <end position="608"/>
    </location>
</feature>
<dbReference type="SUPFAM" id="SSF52540">
    <property type="entry name" value="P-loop containing nucleoside triphosphate hydrolases"/>
    <property type="match status" value="2"/>
</dbReference>
<dbReference type="CDD" id="cd00009">
    <property type="entry name" value="AAA"/>
    <property type="match status" value="1"/>
</dbReference>
<organism evidence="6 7">
    <name type="scientific">Colletotrichum sojae</name>
    <dbReference type="NCBI Taxonomy" id="2175907"/>
    <lineage>
        <taxon>Eukaryota</taxon>
        <taxon>Fungi</taxon>
        <taxon>Dikarya</taxon>
        <taxon>Ascomycota</taxon>
        <taxon>Pezizomycotina</taxon>
        <taxon>Sordariomycetes</taxon>
        <taxon>Hypocreomycetidae</taxon>
        <taxon>Glomerellales</taxon>
        <taxon>Glomerellaceae</taxon>
        <taxon>Colletotrichum</taxon>
        <taxon>Colletotrichum orchidearum species complex</taxon>
    </lineage>
</organism>
<sequence>MSSGDAAVFGAFGPPPAGPKPTLSGKDTTCPVPGDASQRPGVMNESPPAPARADDDEGWYQVEDASSEGTCAETPLSGHEPKVDARAHKVARIQAATDDAPQQEEAAEVTTQEQPRKKVTAGERKRRYKRNRAIREARLREEEQRIVAEREAEEERVRKEARRKTEEQDRVAKAKAAEQQAAKEREDFEKLVVTNLFLLSPDHVDDDSAFRREWLRQKKENNEKNKYLDLLMTMVGIEEVKARVLGVKASIEAAARRKEPLFDLDRLKLTVVGKSGTGKSAVLLLYTKIIESLTCAGELTTEIHSAEPPPAHSSSAVNTPLQLSDHSDDQLLELLIRMMDKKGLSVPGGNGDPCLHVLVARASRGRESDDYRNVHQLRDEFNLALDRQALRRRDEMRLARDNAAKLDRMLTREDILGPQPPAFRDGNASYAQLQRLSGLSRVKEEVEELIDLVKANQDLERRGEEPERRYLNRLFLSPPGTGKTTVAKLYGRIIADLGLVSRRDVVFAQISDLIHTNIGKTEQNMAELLVRAQGKVLLIDDAQILGLRDPDDKDDLRGQIVGTIVSKVSGSPDEDRCVILVGYKEAVEDVLRTSDPGFQRRIPIEDALVFDGYSDDELLDIMDIRMRRDGFEATANGRNAARNVLARMRGRPNFGNAADAESLASRAQARWREDRRALPKDQAATFERLLTTGKVEAVFEDFVGYEKIIKQFQGYHNMTLGMRKHNVDPRPHTPWAFVFKGPPGTGKTSTAKKIGRIYYDMGFLSTDEVVACSVTDMIGQYKGHTGPKVLGLLDKAIGKVLFIDEAYRLAHDGESFQNEAVGELIDAMTKPRYARNMVIVLAGYTGDIERLMGTNPGLRSRFPTHLKFPHLDPENCLAHFRAQLSRLGIQIPPRSFTMGPSADSEMLDLFGRLAETPGWANERDVETLATNITMAVVDEVLGALREMLRDRGGEVPEQEEQEGGMQLSFSFADVSKPPEGLFFS</sequence>
<keyword evidence="7" id="KW-1185">Reference proteome</keyword>
<dbReference type="GO" id="GO:0016887">
    <property type="term" value="F:ATP hydrolysis activity"/>
    <property type="evidence" value="ECO:0007669"/>
    <property type="project" value="InterPro"/>
</dbReference>